<proteinExistence type="predicted"/>
<evidence type="ECO:0000259" key="4">
    <source>
        <dbReference type="Pfam" id="PF11701"/>
    </source>
</evidence>
<dbReference type="PANTHER" id="PTHR45994">
    <property type="entry name" value="FI21225P1"/>
    <property type="match status" value="1"/>
</dbReference>
<dbReference type="EMBL" id="OOIN01000038">
    <property type="protein sequence ID" value="SPO31500.1"/>
    <property type="molecule type" value="Genomic_DNA"/>
</dbReference>
<protein>
    <recommendedName>
        <fullName evidence="4">UNC-45/Cro1/She4 central domain-containing protein</fullName>
    </recommendedName>
</protein>
<dbReference type="InterPro" id="IPR016024">
    <property type="entry name" value="ARM-type_fold"/>
</dbReference>
<evidence type="ECO:0000313" key="6">
    <source>
        <dbReference type="Proteomes" id="UP000324022"/>
    </source>
</evidence>
<evidence type="ECO:0000256" key="2">
    <source>
        <dbReference type="ARBA" id="ARBA00022490"/>
    </source>
</evidence>
<dbReference type="PANTHER" id="PTHR45994:SF1">
    <property type="entry name" value="FI21225P1"/>
    <property type="match status" value="1"/>
</dbReference>
<evidence type="ECO:0000256" key="1">
    <source>
        <dbReference type="ARBA" id="ARBA00004496"/>
    </source>
</evidence>
<dbReference type="OrthoDB" id="199930at2759"/>
<dbReference type="Pfam" id="PF11701">
    <property type="entry name" value="UNC45-central"/>
    <property type="match status" value="1"/>
</dbReference>
<evidence type="ECO:0000256" key="3">
    <source>
        <dbReference type="SAM" id="MobiDB-lite"/>
    </source>
</evidence>
<dbReference type="InterPro" id="IPR011989">
    <property type="entry name" value="ARM-like"/>
</dbReference>
<dbReference type="InterPro" id="IPR024660">
    <property type="entry name" value="UCS_central_dom"/>
</dbReference>
<evidence type="ECO:0000313" key="5">
    <source>
        <dbReference type="EMBL" id="SPO31500.1"/>
    </source>
</evidence>
<accession>A0A5C3EN66</accession>
<name>A0A5C3EN66_9BASI</name>
<dbReference type="Proteomes" id="UP000324022">
    <property type="component" value="Unassembled WGS sequence"/>
</dbReference>
<dbReference type="AlphaFoldDB" id="A0A5C3EN66"/>
<feature type="region of interest" description="Disordered" evidence="3">
    <location>
        <begin position="95"/>
        <end position="117"/>
    </location>
</feature>
<gene>
    <name evidence="5" type="ORF">UTRI_06630</name>
</gene>
<dbReference type="Gene3D" id="1.25.10.10">
    <property type="entry name" value="Leucine-rich Repeat Variant"/>
    <property type="match status" value="1"/>
</dbReference>
<keyword evidence="6" id="KW-1185">Reference proteome</keyword>
<sequence length="993" mass="106140">MSIFGKSESRTGYSSLESNIPTLLNQHFWTNTFGPTLLDPLPRFPSVISDTHSTETMQDELLESIRRFSVSDDPLSTATAQTFVDAFAPLSSAQTAASTSSSTSTSTSTSTESKSALTKLKQARSTALLTLASRSSSADASALPGSLKDGSSRTNKIDENLAQLLTPVIRSRLADTTPHSLLSALNFFSALFSVLPAEAHDVLAADGILDLVLEAPDACNAHKRHEHHASTCIETQPFSDQSLVSLAVAELISSAANSTATRKYLAGHQALLDWLDIACVSPTSSTHTPADSKHKSNAIAILAGLADIKVHRAIASDALQGLTQSTSAQPTSHQDHIRKLQQSRSERKRKDNSLYATVQAELVSLSSQQSTRQPSSSLKELVQAEHLCAVELSCLEVLAYLTVQPVFKERVVADRTLLDILCTNFNIAPLRSSDINQPLDMHSRRFDGALQLSLATILSNVTSYPPTLTAKDKEIRRLRKFANAQNSKQDGGQADEDELLETIPKVDKRCTAVLEAKGAEALCAIAVAGPPPPTSKAATGAQAGASAWKVNPSKSVRRACGDALLALVTKQDRMMRGKAVQQGALKAILALSAPILQKLVPSSCNAPPTQPGGLFSRSTDSATADVTFEDLAPLQALAKLLISLNPSILFPSSDGLLSVASVICSLLLCQSASRLQKFEALLALTNLASLSPQVCLKIASFTLDSTISSKRGSNDDANLFSSTSVLAQACEQLLMEDHTMVRRAWIELLVNLLHVEDVYRYFVSTSSTSFSESDPETKGAADSQDRLILRLRMLLGLSEVDEWAYESRAGANGNTEASSAGSQGGGGEASLATRLASLAILAMVTESSTAVESLLTLDRLFPVLLSILVLDRSDDAERNEWERADLQPANVDSKGGSAAMEAQVQLNAIELGLRASCVLLSVLKHLKGSSNIDAKHAGGFSKETVQSTLETTLAYHVVQLKKAAEPLHVQEARKGLLEVMAECLKTVREVEDV</sequence>
<feature type="region of interest" description="Disordered" evidence="3">
    <location>
        <begin position="324"/>
        <end position="352"/>
    </location>
</feature>
<dbReference type="SUPFAM" id="SSF48371">
    <property type="entry name" value="ARM repeat"/>
    <property type="match status" value="1"/>
</dbReference>
<reference evidence="5 6" key="1">
    <citation type="submission" date="2018-03" db="EMBL/GenBank/DDBJ databases">
        <authorList>
            <person name="Guldener U."/>
        </authorList>
    </citation>
    <scope>NUCLEOTIDE SEQUENCE [LARGE SCALE GENOMIC DNA]</scope>
    <source>
        <strain evidence="5 6">NBRC100155</strain>
    </source>
</reference>
<organism evidence="5 6">
    <name type="scientific">Ustilago trichophora</name>
    <dbReference type="NCBI Taxonomy" id="86804"/>
    <lineage>
        <taxon>Eukaryota</taxon>
        <taxon>Fungi</taxon>
        <taxon>Dikarya</taxon>
        <taxon>Basidiomycota</taxon>
        <taxon>Ustilaginomycotina</taxon>
        <taxon>Ustilaginomycetes</taxon>
        <taxon>Ustilaginales</taxon>
        <taxon>Ustilaginaceae</taxon>
        <taxon>Ustilago</taxon>
    </lineage>
</organism>
<feature type="domain" description="UNC-45/Cro1/She4 central" evidence="4">
    <location>
        <begin position="121"/>
        <end position="281"/>
    </location>
</feature>
<comment type="subcellular location">
    <subcellularLocation>
        <location evidence="1">Cytoplasm</location>
    </subcellularLocation>
</comment>
<keyword evidence="2" id="KW-0963">Cytoplasm</keyword>
<dbReference type="GO" id="GO:0051879">
    <property type="term" value="F:Hsp90 protein binding"/>
    <property type="evidence" value="ECO:0007669"/>
    <property type="project" value="TreeGrafter"/>
</dbReference>
<dbReference type="GO" id="GO:0005737">
    <property type="term" value="C:cytoplasm"/>
    <property type="evidence" value="ECO:0007669"/>
    <property type="project" value="UniProtKB-SubCell"/>
</dbReference>
<feature type="compositionally biased region" description="Basic and acidic residues" evidence="3">
    <location>
        <begin position="333"/>
        <end position="352"/>
    </location>
</feature>